<dbReference type="CDD" id="cd04196">
    <property type="entry name" value="GT_2_like_d"/>
    <property type="match status" value="1"/>
</dbReference>
<reference evidence="2 3" key="1">
    <citation type="submission" date="2016-10" db="EMBL/GenBank/DDBJ databases">
        <authorList>
            <person name="de Groot N.N."/>
        </authorList>
    </citation>
    <scope>NUCLEOTIDE SEQUENCE [LARGE SCALE GENOMIC DNA]</scope>
    <source>
        <strain evidence="3">E92,LMG 26720,CCM 7988</strain>
    </source>
</reference>
<dbReference type="AlphaFoldDB" id="A0A1I5Y6I1"/>
<protein>
    <submittedName>
        <fullName evidence="2">Glycosyl transferase family 2</fullName>
    </submittedName>
</protein>
<accession>A0A1I5Y6I1</accession>
<name>A0A1I5Y6I1_9BACT</name>
<evidence type="ECO:0000313" key="2">
    <source>
        <dbReference type="EMBL" id="SFQ39789.1"/>
    </source>
</evidence>
<keyword evidence="2" id="KW-0808">Transferase</keyword>
<keyword evidence="3" id="KW-1185">Reference proteome</keyword>
<dbReference type="EMBL" id="FOXH01000017">
    <property type="protein sequence ID" value="SFQ39789.1"/>
    <property type="molecule type" value="Genomic_DNA"/>
</dbReference>
<evidence type="ECO:0000259" key="1">
    <source>
        <dbReference type="Pfam" id="PF00535"/>
    </source>
</evidence>
<sequence length="326" mass="37164">MCTFNGERYIEKQLESIVQQSYLPFEVIIVDDNSSDHTISKIESFQHNLNIRIVRNSESLGVIKNFEKAISLCTGDIIAPCDQDDYWHPNKLEEYVSFFNKNPDSVAVFSNALIVDENLKELGSTFWQEVRFFEPQIAQWKAGDATGILLAGNRVAGCMFAFRKELLTYGLPFPTHIPKMIHDGWLALLATLVGKVGLIAEPLMSYRQHSQQQVGTRPQQKGEKIQLSGRFNRPRIEKLAPFLEKRDYFCLLKKALSGKVDTGNADFLKIEKSESFYEMRGTLSENKFKRVIPALKALLSGNYHHYKDQSANWAAPYKAFLGDILE</sequence>
<dbReference type="InterPro" id="IPR001173">
    <property type="entry name" value="Glyco_trans_2-like"/>
</dbReference>
<gene>
    <name evidence="2" type="ORF">SAMN04515674_11748</name>
</gene>
<dbReference type="Proteomes" id="UP000199306">
    <property type="component" value="Unassembled WGS sequence"/>
</dbReference>
<dbReference type="GO" id="GO:0016758">
    <property type="term" value="F:hexosyltransferase activity"/>
    <property type="evidence" value="ECO:0007669"/>
    <property type="project" value="UniProtKB-ARBA"/>
</dbReference>
<dbReference type="Pfam" id="PF00535">
    <property type="entry name" value="Glycos_transf_2"/>
    <property type="match status" value="1"/>
</dbReference>
<dbReference type="PANTHER" id="PTHR22916">
    <property type="entry name" value="GLYCOSYLTRANSFERASE"/>
    <property type="match status" value="1"/>
</dbReference>
<proteinExistence type="predicted"/>
<evidence type="ECO:0000313" key="3">
    <source>
        <dbReference type="Proteomes" id="UP000199306"/>
    </source>
</evidence>
<dbReference type="InterPro" id="IPR029044">
    <property type="entry name" value="Nucleotide-diphossugar_trans"/>
</dbReference>
<organism evidence="2 3">
    <name type="scientific">Pseudarcicella hirudinis</name>
    <dbReference type="NCBI Taxonomy" id="1079859"/>
    <lineage>
        <taxon>Bacteria</taxon>
        <taxon>Pseudomonadati</taxon>
        <taxon>Bacteroidota</taxon>
        <taxon>Cytophagia</taxon>
        <taxon>Cytophagales</taxon>
        <taxon>Flectobacillaceae</taxon>
        <taxon>Pseudarcicella</taxon>
    </lineage>
</organism>
<dbReference type="STRING" id="1079859.SAMN04515674_11748"/>
<dbReference type="SUPFAM" id="SSF53448">
    <property type="entry name" value="Nucleotide-diphospho-sugar transferases"/>
    <property type="match status" value="1"/>
</dbReference>
<dbReference type="Gene3D" id="3.90.550.10">
    <property type="entry name" value="Spore Coat Polysaccharide Biosynthesis Protein SpsA, Chain A"/>
    <property type="match status" value="1"/>
</dbReference>
<feature type="domain" description="Glycosyltransferase 2-like" evidence="1">
    <location>
        <begin position="1"/>
        <end position="131"/>
    </location>
</feature>
<dbReference type="PANTHER" id="PTHR22916:SF3">
    <property type="entry name" value="UDP-GLCNAC:BETAGAL BETA-1,3-N-ACETYLGLUCOSAMINYLTRANSFERASE-LIKE PROTEIN 1"/>
    <property type="match status" value="1"/>
</dbReference>